<proteinExistence type="inferred from homology"/>
<dbReference type="PATRIC" id="fig|284581.3.peg.3125"/>
<evidence type="ECO:0000256" key="1">
    <source>
        <dbReference type="ARBA" id="ARBA00006845"/>
    </source>
</evidence>
<sequence length="96" mass="11557">MTQENEGKQDTLMLDVSVVQNSTELYRLLKEYLELPCFYGMNWDAITGLIELPETLIFRGWRNIEEKLPRDSHIFINLLNDFNEQYPHRKYKVVYQ</sequence>
<evidence type="ECO:0000313" key="3">
    <source>
        <dbReference type="EMBL" id="KOO43030.1"/>
    </source>
</evidence>
<organism evidence="3 4">
    <name type="scientific">Priestia koreensis</name>
    <dbReference type="NCBI Taxonomy" id="284581"/>
    <lineage>
        <taxon>Bacteria</taxon>
        <taxon>Bacillati</taxon>
        <taxon>Bacillota</taxon>
        <taxon>Bacilli</taxon>
        <taxon>Bacillales</taxon>
        <taxon>Bacillaceae</taxon>
        <taxon>Priestia</taxon>
    </lineage>
</organism>
<dbReference type="Proteomes" id="UP000037558">
    <property type="component" value="Unassembled WGS sequence"/>
</dbReference>
<comment type="similarity">
    <text evidence="1">Belongs to the barstar family.</text>
</comment>
<dbReference type="Gene3D" id="3.30.370.10">
    <property type="entry name" value="Barstar-like"/>
    <property type="match status" value="1"/>
</dbReference>
<protein>
    <submittedName>
        <fullName evidence="3">Barnase inhibitor</fullName>
    </submittedName>
</protein>
<reference evidence="4" key="1">
    <citation type="submission" date="2015-08" db="EMBL/GenBank/DDBJ databases">
        <title>Fjat-14210 dsm16467.</title>
        <authorList>
            <person name="Liu B."/>
            <person name="Wang J."/>
            <person name="Zhu Y."/>
            <person name="Liu G."/>
            <person name="Chen Q."/>
            <person name="Chen Z."/>
            <person name="Lan J."/>
            <person name="Che J."/>
            <person name="Ge C."/>
            <person name="Shi H."/>
            <person name="Pan Z."/>
            <person name="Liu X."/>
        </authorList>
    </citation>
    <scope>NUCLEOTIDE SEQUENCE [LARGE SCALE GENOMIC DNA]</scope>
    <source>
        <strain evidence="4">DSM 16467</strain>
    </source>
</reference>
<dbReference type="AlphaFoldDB" id="A0A0M0KW34"/>
<dbReference type="Pfam" id="PF01337">
    <property type="entry name" value="Barstar"/>
    <property type="match status" value="1"/>
</dbReference>
<dbReference type="InterPro" id="IPR035905">
    <property type="entry name" value="Barstar-like_sf"/>
</dbReference>
<evidence type="ECO:0000313" key="4">
    <source>
        <dbReference type="Proteomes" id="UP000037558"/>
    </source>
</evidence>
<accession>A0A0M0KW34</accession>
<name>A0A0M0KW34_9BACI</name>
<gene>
    <name evidence="3" type="ORF">AMD01_18055</name>
</gene>
<dbReference type="RefSeq" id="WP_053402838.1">
    <property type="nucleotide sequence ID" value="NZ_LILC01000023.1"/>
</dbReference>
<evidence type="ECO:0000259" key="2">
    <source>
        <dbReference type="Pfam" id="PF01337"/>
    </source>
</evidence>
<comment type="caution">
    <text evidence="3">The sequence shown here is derived from an EMBL/GenBank/DDBJ whole genome shotgun (WGS) entry which is preliminary data.</text>
</comment>
<dbReference type="SUPFAM" id="SSF52038">
    <property type="entry name" value="Barstar-related"/>
    <property type="match status" value="1"/>
</dbReference>
<dbReference type="InterPro" id="IPR000468">
    <property type="entry name" value="Barstar"/>
</dbReference>
<dbReference type="EMBL" id="LILC01000023">
    <property type="protein sequence ID" value="KOO43030.1"/>
    <property type="molecule type" value="Genomic_DNA"/>
</dbReference>
<feature type="domain" description="Barstar (barnase inhibitor)" evidence="2">
    <location>
        <begin position="11"/>
        <end position="91"/>
    </location>
</feature>
<keyword evidence="4" id="KW-1185">Reference proteome</keyword>
<dbReference type="OrthoDB" id="7575400at2"/>